<dbReference type="AlphaFoldDB" id="A0A2P8QZ67"/>
<organism evidence="2 3">
    <name type="scientific">Campylobacter blaseri</name>
    <dbReference type="NCBI Taxonomy" id="2042961"/>
    <lineage>
        <taxon>Bacteria</taxon>
        <taxon>Pseudomonadati</taxon>
        <taxon>Campylobacterota</taxon>
        <taxon>Epsilonproteobacteria</taxon>
        <taxon>Campylobacterales</taxon>
        <taxon>Campylobacteraceae</taxon>
        <taxon>Campylobacter</taxon>
    </lineage>
</organism>
<dbReference type="InterPro" id="IPR010982">
    <property type="entry name" value="Lambda_DNA-bd_dom_sf"/>
</dbReference>
<dbReference type="SMART" id="SM00530">
    <property type="entry name" value="HTH_XRE"/>
    <property type="match status" value="1"/>
</dbReference>
<dbReference type="SUPFAM" id="SSF47413">
    <property type="entry name" value="lambda repressor-like DNA-binding domains"/>
    <property type="match status" value="1"/>
</dbReference>
<dbReference type="OrthoDB" id="5365717at2"/>
<dbReference type="Proteomes" id="UP000240535">
    <property type="component" value="Unassembled WGS sequence"/>
</dbReference>
<name>A0A2P8QZ67_9BACT</name>
<sequence length="126" mass="14291">MTRKDLINKIQTRRKKLNITIENLSKISHIGTRTLNRFLSGDDVKLSTIEKITQTLGLDFAGNEVVKLKDLMEKRANKKAIFLASLVQGTSSLEMQGLDKDGIENIISNFKQELLNGQYKDKLWVA</sequence>
<evidence type="ECO:0000313" key="2">
    <source>
        <dbReference type="EMBL" id="PSM51538.1"/>
    </source>
</evidence>
<dbReference type="Gene3D" id="1.10.260.40">
    <property type="entry name" value="lambda repressor-like DNA-binding domains"/>
    <property type="match status" value="1"/>
</dbReference>
<dbReference type="InterPro" id="IPR001387">
    <property type="entry name" value="Cro/C1-type_HTH"/>
</dbReference>
<dbReference type="EMBL" id="PDHH01000006">
    <property type="protein sequence ID" value="PSM51538.1"/>
    <property type="molecule type" value="Genomic_DNA"/>
</dbReference>
<accession>A0A2P8QZ67</accession>
<dbReference type="Pfam" id="PF01381">
    <property type="entry name" value="HTH_3"/>
    <property type="match status" value="1"/>
</dbReference>
<dbReference type="RefSeq" id="WP_106872098.1">
    <property type="nucleotide sequence ID" value="NZ_CP053841.1"/>
</dbReference>
<gene>
    <name evidence="2" type="ORF">CQ405_07005</name>
</gene>
<evidence type="ECO:0000259" key="1">
    <source>
        <dbReference type="PROSITE" id="PS50943"/>
    </source>
</evidence>
<reference evidence="3" key="1">
    <citation type="submission" date="2017-10" db="EMBL/GenBank/DDBJ databases">
        <title>Campylobacter species from seals.</title>
        <authorList>
            <person name="Gilbert M.J."/>
            <person name="Zomer A.L."/>
            <person name="Timmerman A.J."/>
            <person name="Duim B."/>
            <person name="Wagenaar J.A."/>
        </authorList>
    </citation>
    <scope>NUCLEOTIDE SEQUENCE [LARGE SCALE GENOMIC DNA]</scope>
    <source>
        <strain evidence="3">17S00004-5</strain>
    </source>
</reference>
<keyword evidence="3" id="KW-1185">Reference proteome</keyword>
<dbReference type="PROSITE" id="PS50943">
    <property type="entry name" value="HTH_CROC1"/>
    <property type="match status" value="1"/>
</dbReference>
<evidence type="ECO:0000313" key="3">
    <source>
        <dbReference type="Proteomes" id="UP000240535"/>
    </source>
</evidence>
<protein>
    <recommendedName>
        <fullName evidence="1">HTH cro/C1-type domain-containing protein</fullName>
    </recommendedName>
</protein>
<feature type="domain" description="HTH cro/C1-type" evidence="1">
    <location>
        <begin position="10"/>
        <end position="63"/>
    </location>
</feature>
<comment type="caution">
    <text evidence="2">The sequence shown here is derived from an EMBL/GenBank/DDBJ whole genome shotgun (WGS) entry which is preliminary data.</text>
</comment>
<dbReference type="GO" id="GO:0003677">
    <property type="term" value="F:DNA binding"/>
    <property type="evidence" value="ECO:0007669"/>
    <property type="project" value="InterPro"/>
</dbReference>
<proteinExistence type="predicted"/>